<proteinExistence type="inferred from homology"/>
<dbReference type="PIRSF" id="PIRSF002181">
    <property type="entry name" value="Ribosomal_L13"/>
    <property type="match status" value="1"/>
</dbReference>
<dbReference type="InterPro" id="IPR005823">
    <property type="entry name" value="Ribosomal_uL13_bac-type"/>
</dbReference>
<dbReference type="GO" id="GO:0017148">
    <property type="term" value="P:negative regulation of translation"/>
    <property type="evidence" value="ECO:0007669"/>
    <property type="project" value="TreeGrafter"/>
</dbReference>
<comment type="similarity">
    <text evidence="1 5">Belongs to the universal ribosomal protein uL13 family.</text>
</comment>
<evidence type="ECO:0000256" key="2">
    <source>
        <dbReference type="ARBA" id="ARBA00022980"/>
    </source>
</evidence>
<dbReference type="GO" id="GO:0003729">
    <property type="term" value="F:mRNA binding"/>
    <property type="evidence" value="ECO:0007669"/>
    <property type="project" value="UniProtKB-ARBA"/>
</dbReference>
<dbReference type="EMBL" id="PEYM01000077">
    <property type="protein sequence ID" value="PIS29631.1"/>
    <property type="molecule type" value="Genomic_DNA"/>
</dbReference>
<dbReference type="PANTHER" id="PTHR11545">
    <property type="entry name" value="RIBOSOMAL PROTEIN L13"/>
    <property type="match status" value="1"/>
</dbReference>
<dbReference type="InterPro" id="IPR036899">
    <property type="entry name" value="Ribosomal_uL13_sf"/>
</dbReference>
<name>A0A2H0XXP7_UNCSA</name>
<reference evidence="6 7" key="1">
    <citation type="submission" date="2017-09" db="EMBL/GenBank/DDBJ databases">
        <title>Depth-based differentiation of microbial function through sediment-hosted aquifers and enrichment of novel symbionts in the deep terrestrial subsurface.</title>
        <authorList>
            <person name="Probst A.J."/>
            <person name="Ladd B."/>
            <person name="Jarett J.K."/>
            <person name="Geller-Mcgrath D.E."/>
            <person name="Sieber C.M."/>
            <person name="Emerson J.B."/>
            <person name="Anantharaman K."/>
            <person name="Thomas B.C."/>
            <person name="Malmstrom R."/>
            <person name="Stieglmeier M."/>
            <person name="Klingl A."/>
            <person name="Woyke T."/>
            <person name="Ryan C.M."/>
            <person name="Banfield J.F."/>
        </authorList>
    </citation>
    <scope>NUCLEOTIDE SEQUENCE [LARGE SCALE GENOMIC DNA]</scope>
    <source>
        <strain evidence="6">CG08_land_8_20_14_0_20_45_16</strain>
    </source>
</reference>
<keyword evidence="3 5" id="KW-0687">Ribonucleoprotein</keyword>
<accession>A0A2H0XXP7</accession>
<dbReference type="Gene3D" id="3.90.1180.10">
    <property type="entry name" value="Ribosomal protein L13"/>
    <property type="match status" value="1"/>
</dbReference>
<dbReference type="GO" id="GO:0006412">
    <property type="term" value="P:translation"/>
    <property type="evidence" value="ECO:0007669"/>
    <property type="project" value="UniProtKB-UniRule"/>
</dbReference>
<keyword evidence="2 5" id="KW-0689">Ribosomal protein</keyword>
<dbReference type="NCBIfam" id="TIGR01066">
    <property type="entry name" value="rplM_bact"/>
    <property type="match status" value="1"/>
</dbReference>
<evidence type="ECO:0000256" key="3">
    <source>
        <dbReference type="ARBA" id="ARBA00023274"/>
    </source>
</evidence>
<dbReference type="Proteomes" id="UP000231343">
    <property type="component" value="Unassembled WGS sequence"/>
</dbReference>
<dbReference type="GO" id="GO:0003735">
    <property type="term" value="F:structural constituent of ribosome"/>
    <property type="evidence" value="ECO:0007669"/>
    <property type="project" value="InterPro"/>
</dbReference>
<dbReference type="InterPro" id="IPR005822">
    <property type="entry name" value="Ribosomal_uL13"/>
</dbReference>
<comment type="caution">
    <text evidence="6">The sequence shown here is derived from an EMBL/GenBank/DDBJ whole genome shotgun (WGS) entry which is preliminary data.</text>
</comment>
<evidence type="ECO:0000256" key="4">
    <source>
        <dbReference type="ARBA" id="ARBA00035201"/>
    </source>
</evidence>
<comment type="subunit">
    <text evidence="5">Part of the 50S ribosomal subunit.</text>
</comment>
<dbReference type="PANTHER" id="PTHR11545:SF2">
    <property type="entry name" value="LARGE RIBOSOMAL SUBUNIT PROTEIN UL13M"/>
    <property type="match status" value="1"/>
</dbReference>
<dbReference type="SUPFAM" id="SSF52161">
    <property type="entry name" value="Ribosomal protein L13"/>
    <property type="match status" value="1"/>
</dbReference>
<evidence type="ECO:0000256" key="1">
    <source>
        <dbReference type="ARBA" id="ARBA00006227"/>
    </source>
</evidence>
<evidence type="ECO:0000313" key="7">
    <source>
        <dbReference type="Proteomes" id="UP000231343"/>
    </source>
</evidence>
<dbReference type="FunFam" id="3.90.1180.10:FF:000001">
    <property type="entry name" value="50S ribosomal protein L13"/>
    <property type="match status" value="1"/>
</dbReference>
<dbReference type="HAMAP" id="MF_01366">
    <property type="entry name" value="Ribosomal_uL13"/>
    <property type="match status" value="1"/>
</dbReference>
<organism evidence="6 7">
    <name type="scientific">Candidatus Saganbacteria bacterium CG08_land_8_20_14_0_20_45_16</name>
    <dbReference type="NCBI Taxonomy" id="2014293"/>
    <lineage>
        <taxon>Bacteria</taxon>
        <taxon>Bacillati</taxon>
        <taxon>Saganbacteria</taxon>
    </lineage>
</organism>
<comment type="function">
    <text evidence="5">This protein is one of the early assembly proteins of the 50S ribosomal subunit, although it is not seen to bind rRNA by itself. It is important during the early stages of 50S assembly.</text>
</comment>
<dbReference type="GO" id="GO:0022625">
    <property type="term" value="C:cytosolic large ribosomal subunit"/>
    <property type="evidence" value="ECO:0007669"/>
    <property type="project" value="TreeGrafter"/>
</dbReference>
<gene>
    <name evidence="5" type="primary">rplM</name>
    <name evidence="6" type="ORF">COT42_04880</name>
</gene>
<evidence type="ECO:0000256" key="5">
    <source>
        <dbReference type="HAMAP-Rule" id="MF_01366"/>
    </source>
</evidence>
<sequence>MKNNKTLYAKTGQVARSWYLIDAADKILGRLAGRIAVRLRGKHKAIFSPHVDCGDFVVVINAAKVRVTGKKAEQKIYFSHSGYPGGDKQIAFEKMIVWHPEKVLLGAVAGMLPKNRLGRAMLKKLKVYRGTAHPHQAQKLKKLEV</sequence>
<protein>
    <recommendedName>
        <fullName evidence="4 5">Large ribosomal subunit protein uL13</fullName>
    </recommendedName>
</protein>
<dbReference type="Pfam" id="PF00572">
    <property type="entry name" value="Ribosomal_L13"/>
    <property type="match status" value="1"/>
</dbReference>
<dbReference type="AlphaFoldDB" id="A0A2H0XXP7"/>
<evidence type="ECO:0000313" key="6">
    <source>
        <dbReference type="EMBL" id="PIS29631.1"/>
    </source>
</evidence>
<dbReference type="CDD" id="cd00392">
    <property type="entry name" value="Ribosomal_L13"/>
    <property type="match status" value="1"/>
</dbReference>